<name>A0ABR8N4C2_9BACL</name>
<dbReference type="PANTHER" id="PTHR43283:SF7">
    <property type="entry name" value="BETA-LACTAMASE-RELATED DOMAIN-CONTAINING PROTEIN"/>
    <property type="match status" value="1"/>
</dbReference>
<organism evidence="2 3">
    <name type="scientific">Paenibacillus terricola</name>
    <dbReference type="NCBI Taxonomy" id="2763503"/>
    <lineage>
        <taxon>Bacteria</taxon>
        <taxon>Bacillati</taxon>
        <taxon>Bacillota</taxon>
        <taxon>Bacilli</taxon>
        <taxon>Bacillales</taxon>
        <taxon>Paenibacillaceae</taxon>
        <taxon>Paenibacillus</taxon>
    </lineage>
</organism>
<comment type="caution">
    <text evidence="2">The sequence shown here is derived from an EMBL/GenBank/DDBJ whole genome shotgun (WGS) entry which is preliminary data.</text>
</comment>
<dbReference type="Gene3D" id="3.40.710.10">
    <property type="entry name" value="DD-peptidase/beta-lactamase superfamily"/>
    <property type="match status" value="1"/>
</dbReference>
<protein>
    <submittedName>
        <fullName evidence="2">Beta-lactamase family protein</fullName>
    </submittedName>
</protein>
<dbReference type="Pfam" id="PF00144">
    <property type="entry name" value="Beta-lactamase"/>
    <property type="match status" value="1"/>
</dbReference>
<proteinExistence type="predicted"/>
<dbReference type="SUPFAM" id="SSF56601">
    <property type="entry name" value="beta-lactamase/transpeptidase-like"/>
    <property type="match status" value="1"/>
</dbReference>
<dbReference type="PANTHER" id="PTHR43283">
    <property type="entry name" value="BETA-LACTAMASE-RELATED"/>
    <property type="match status" value="1"/>
</dbReference>
<keyword evidence="3" id="KW-1185">Reference proteome</keyword>
<evidence type="ECO:0000313" key="2">
    <source>
        <dbReference type="EMBL" id="MBD3922116.1"/>
    </source>
</evidence>
<gene>
    <name evidence="2" type="ORF">H8B09_25365</name>
</gene>
<accession>A0ABR8N4C2</accession>
<dbReference type="InterPro" id="IPR001466">
    <property type="entry name" value="Beta-lactam-related"/>
</dbReference>
<evidence type="ECO:0000313" key="3">
    <source>
        <dbReference type="Proteomes" id="UP000609346"/>
    </source>
</evidence>
<reference evidence="2 3" key="1">
    <citation type="submission" date="2020-09" db="EMBL/GenBank/DDBJ databases">
        <title>Paenibacillus sp. strain PR3 16S rRNA gene Genome sequencing and assembly.</title>
        <authorList>
            <person name="Kim J."/>
        </authorList>
    </citation>
    <scope>NUCLEOTIDE SEQUENCE [LARGE SCALE GENOMIC DNA]</scope>
    <source>
        <strain evidence="2 3">PR3</strain>
    </source>
</reference>
<dbReference type="EMBL" id="JACXZA010000007">
    <property type="protein sequence ID" value="MBD3922116.1"/>
    <property type="molecule type" value="Genomic_DNA"/>
</dbReference>
<dbReference type="InterPro" id="IPR012338">
    <property type="entry name" value="Beta-lactam/transpept-like"/>
</dbReference>
<sequence length="389" mass="43177">MRNRQLEYGSAQQVGMSEARVRRIAEVAEQMVTNGVTPAQVVVAARKGVVIVHQANGKFGPEPEAAELTRDALFPLCSITKLFTATAILMLVEEGLMGLNRPIVDYIPEFTGPGKKAVYVHHLLTHTSGINGEDVCKIISRKREQGDELPACPEGQDSDTHESLFYGYEVPLRTKPGQVMQYLGFGYQLLGEIVSRVSGMPYHRFVEERIFRALGMNDTYFAVPDSERYRIVRRAPEAACAEWIETEDLIQSMSAGGGAYGSAYDLAIFGQMFLFGGEYNGERLLSPISVFEMTRNQIPGVSSQYRDEVFPEAYWGYGWAINGSKRDGGDLFSSGAYSHWGAAGPFICVDPLYSTVTVHLSVELDHNRPFKNMYADHFNNTVLAAIEQL</sequence>
<dbReference type="RefSeq" id="WP_191206394.1">
    <property type="nucleotide sequence ID" value="NZ_JACXZA010000007.1"/>
</dbReference>
<evidence type="ECO:0000259" key="1">
    <source>
        <dbReference type="Pfam" id="PF00144"/>
    </source>
</evidence>
<feature type="domain" description="Beta-lactamase-related" evidence="1">
    <location>
        <begin position="26"/>
        <end position="361"/>
    </location>
</feature>
<dbReference type="Proteomes" id="UP000609346">
    <property type="component" value="Unassembled WGS sequence"/>
</dbReference>
<dbReference type="InterPro" id="IPR050789">
    <property type="entry name" value="Diverse_Enzym_Activities"/>
</dbReference>